<dbReference type="InterPro" id="IPR002168">
    <property type="entry name" value="Lipase_GDXG_HIS_AS"/>
</dbReference>
<evidence type="ECO:0000256" key="3">
    <source>
        <dbReference type="PROSITE-ProRule" id="PRU10038"/>
    </source>
</evidence>
<feature type="domain" description="Alpha/beta hydrolase fold-3" evidence="5">
    <location>
        <begin position="87"/>
        <end position="288"/>
    </location>
</feature>
<evidence type="ECO:0000313" key="7">
    <source>
        <dbReference type="Proteomes" id="UP001500897"/>
    </source>
</evidence>
<dbReference type="InterPro" id="IPR033140">
    <property type="entry name" value="Lipase_GDXG_put_SER_AS"/>
</dbReference>
<organism evidence="6 7">
    <name type="scientific">Kitasatospora saccharophila</name>
    <dbReference type="NCBI Taxonomy" id="407973"/>
    <lineage>
        <taxon>Bacteria</taxon>
        <taxon>Bacillati</taxon>
        <taxon>Actinomycetota</taxon>
        <taxon>Actinomycetes</taxon>
        <taxon>Kitasatosporales</taxon>
        <taxon>Streptomycetaceae</taxon>
        <taxon>Kitasatospora</taxon>
    </lineage>
</organism>
<keyword evidence="7" id="KW-1185">Reference proteome</keyword>
<dbReference type="Proteomes" id="UP001500897">
    <property type="component" value="Unassembled WGS sequence"/>
</dbReference>
<evidence type="ECO:0000256" key="4">
    <source>
        <dbReference type="SAM" id="MobiDB-lite"/>
    </source>
</evidence>
<keyword evidence="2 6" id="KW-0378">Hydrolase</keyword>
<comment type="similarity">
    <text evidence="1">Belongs to the 'GDXG' lipolytic enzyme family.</text>
</comment>
<evidence type="ECO:0000313" key="6">
    <source>
        <dbReference type="EMBL" id="GAA2105644.1"/>
    </source>
</evidence>
<dbReference type="GO" id="GO:0016787">
    <property type="term" value="F:hydrolase activity"/>
    <property type="evidence" value="ECO:0007669"/>
    <property type="project" value="UniProtKB-KW"/>
</dbReference>
<sequence length="326" mass="34367">MHTRPHAHSHPRPSEAPMSRQQRDALDALFRSVPRSEVPPAPAEQRAGFAAAITRPGPADVAVRRTVLGGRPALEFEPAGAPARGRLLYLHGGGYVIGSPDTHAGLVGELARRAGLPTTSVDYRLAPEHPFPAALDDGLAAYRELLATGTDPRALALAGDSAGGGLVIATLLAARDAGLPMPAAVAVFSPWVDLAVTGESVRSRKDADPLFVEADLHAYADHYLGADDRTHPLASPLYADLTGLPPLLVQVGTNELLLDDAVRLATRAVAADVEVTLEVGPGLPHVYQHHYGRLDEADAALDRTARFLTDRLDAARSDAVRSDVVG</sequence>
<dbReference type="PROSITE" id="PS01173">
    <property type="entry name" value="LIPASE_GDXG_HIS"/>
    <property type="match status" value="1"/>
</dbReference>
<dbReference type="PROSITE" id="PS01174">
    <property type="entry name" value="LIPASE_GDXG_SER"/>
    <property type="match status" value="1"/>
</dbReference>
<feature type="active site" evidence="3">
    <location>
        <position position="161"/>
    </location>
</feature>
<evidence type="ECO:0000256" key="2">
    <source>
        <dbReference type="ARBA" id="ARBA00022801"/>
    </source>
</evidence>
<comment type="caution">
    <text evidence="6">The sequence shown here is derived from an EMBL/GenBank/DDBJ whole genome shotgun (WGS) entry which is preliminary data.</text>
</comment>
<evidence type="ECO:0000256" key="1">
    <source>
        <dbReference type="ARBA" id="ARBA00010515"/>
    </source>
</evidence>
<gene>
    <name evidence="6" type="ORF">GCM10009759_42930</name>
</gene>
<accession>A0ABN2X8Z8</accession>
<dbReference type="PANTHER" id="PTHR48081:SF30">
    <property type="entry name" value="ACETYL-HYDROLASE LIPR-RELATED"/>
    <property type="match status" value="1"/>
</dbReference>
<reference evidence="6 7" key="1">
    <citation type="journal article" date="2019" name="Int. J. Syst. Evol. Microbiol.">
        <title>The Global Catalogue of Microorganisms (GCM) 10K type strain sequencing project: providing services to taxonomists for standard genome sequencing and annotation.</title>
        <authorList>
            <consortium name="The Broad Institute Genomics Platform"/>
            <consortium name="The Broad Institute Genome Sequencing Center for Infectious Disease"/>
            <person name="Wu L."/>
            <person name="Ma J."/>
        </authorList>
    </citation>
    <scope>NUCLEOTIDE SEQUENCE [LARGE SCALE GENOMIC DNA]</scope>
    <source>
        <strain evidence="6 7">JCM 14559</strain>
    </source>
</reference>
<dbReference type="InterPro" id="IPR050300">
    <property type="entry name" value="GDXG_lipolytic_enzyme"/>
</dbReference>
<dbReference type="EMBL" id="BAAANS010000029">
    <property type="protein sequence ID" value="GAA2105644.1"/>
    <property type="molecule type" value="Genomic_DNA"/>
</dbReference>
<dbReference type="Gene3D" id="3.40.50.1820">
    <property type="entry name" value="alpha/beta hydrolase"/>
    <property type="match status" value="1"/>
</dbReference>
<evidence type="ECO:0000259" key="5">
    <source>
        <dbReference type="Pfam" id="PF07859"/>
    </source>
</evidence>
<dbReference type="Pfam" id="PF07859">
    <property type="entry name" value="Abhydrolase_3"/>
    <property type="match status" value="1"/>
</dbReference>
<dbReference type="SUPFAM" id="SSF53474">
    <property type="entry name" value="alpha/beta-Hydrolases"/>
    <property type="match status" value="1"/>
</dbReference>
<dbReference type="PANTHER" id="PTHR48081">
    <property type="entry name" value="AB HYDROLASE SUPERFAMILY PROTEIN C4A8.06C"/>
    <property type="match status" value="1"/>
</dbReference>
<dbReference type="InterPro" id="IPR029058">
    <property type="entry name" value="AB_hydrolase_fold"/>
</dbReference>
<proteinExistence type="inferred from homology"/>
<name>A0ABN2X8Z8_9ACTN</name>
<feature type="compositionally biased region" description="Basic residues" evidence="4">
    <location>
        <begin position="1"/>
        <end position="11"/>
    </location>
</feature>
<dbReference type="InterPro" id="IPR013094">
    <property type="entry name" value="AB_hydrolase_3"/>
</dbReference>
<protein>
    <submittedName>
        <fullName evidence="6">Alpha/beta hydrolase</fullName>
    </submittedName>
</protein>
<feature type="region of interest" description="Disordered" evidence="4">
    <location>
        <begin position="1"/>
        <end position="25"/>
    </location>
</feature>